<dbReference type="RefSeq" id="WP_154608501.1">
    <property type="nucleotide sequence ID" value="NZ_CP072115.1"/>
</dbReference>
<keyword evidence="11" id="KW-1185">Reference proteome</keyword>
<feature type="transmembrane region" description="Helical" evidence="6">
    <location>
        <begin position="12"/>
        <end position="31"/>
    </location>
</feature>
<dbReference type="Gene3D" id="1.20.5.1930">
    <property type="match status" value="1"/>
</dbReference>
<dbReference type="InterPro" id="IPR011712">
    <property type="entry name" value="Sig_transdc_His_kin_sub3_dim/P"/>
</dbReference>
<comment type="caution">
    <text evidence="10">The sequence shown here is derived from an EMBL/GenBank/DDBJ whole genome shotgun (WGS) entry which is preliminary data.</text>
</comment>
<evidence type="ECO:0000313" key="12">
    <source>
        <dbReference type="Proteomes" id="UP000435423"/>
    </source>
</evidence>
<dbReference type="Pfam" id="PF02518">
    <property type="entry name" value="HATPase_c"/>
    <property type="match status" value="1"/>
</dbReference>
<dbReference type="PANTHER" id="PTHR24421:SF63">
    <property type="entry name" value="SENSOR HISTIDINE KINASE DESK"/>
    <property type="match status" value="1"/>
</dbReference>
<dbReference type="CDD" id="cd16917">
    <property type="entry name" value="HATPase_UhpB-NarQ-NarX-like"/>
    <property type="match status" value="1"/>
</dbReference>
<keyword evidence="4 10" id="KW-0418">Kinase</keyword>
<dbReference type="EC" id="2.7.13.3" evidence="2"/>
<feature type="transmembrane region" description="Helical" evidence="6">
    <location>
        <begin position="103"/>
        <end position="126"/>
    </location>
</feature>
<keyword evidence="6" id="KW-0812">Transmembrane</keyword>
<dbReference type="GO" id="GO:0046983">
    <property type="term" value="F:protein dimerization activity"/>
    <property type="evidence" value="ECO:0007669"/>
    <property type="project" value="InterPro"/>
</dbReference>
<name>A0A6I4R9J5_9STRE</name>
<keyword evidence="6" id="KW-1133">Transmembrane helix</keyword>
<keyword evidence="5" id="KW-0902">Two-component regulatory system</keyword>
<comment type="catalytic activity">
    <reaction evidence="1">
        <text>ATP + protein L-histidine = ADP + protein N-phospho-L-histidine.</text>
        <dbReference type="EC" id="2.7.13.3"/>
    </reaction>
</comment>
<evidence type="ECO:0000313" key="10">
    <source>
        <dbReference type="EMBL" id="MWV56456.1"/>
    </source>
</evidence>
<evidence type="ECO:0000256" key="6">
    <source>
        <dbReference type="SAM" id="Phobius"/>
    </source>
</evidence>
<reference evidence="10 12" key="1">
    <citation type="submission" date="2019-10" db="EMBL/GenBank/DDBJ databases">
        <title>Streptococcis sp, isolated from the respiratory tract of Marmot.</title>
        <authorList>
            <person name="Zhang G."/>
        </authorList>
    </citation>
    <scope>NUCLEOTIDE SEQUENCE [LARGE SCALE GENOMIC DNA]</scope>
    <source>
        <strain evidence="12">zg-70</strain>
        <strain evidence="10">Zg-70</strain>
    </source>
</reference>
<dbReference type="Pfam" id="PF07730">
    <property type="entry name" value="HisKA_3"/>
    <property type="match status" value="1"/>
</dbReference>
<feature type="domain" description="Signal transduction histidine kinase subgroup 3 dimerisation and phosphoacceptor" evidence="8">
    <location>
        <begin position="178"/>
        <end position="242"/>
    </location>
</feature>
<feature type="transmembrane region" description="Helical" evidence="6">
    <location>
        <begin position="37"/>
        <end position="55"/>
    </location>
</feature>
<dbReference type="InterPro" id="IPR003594">
    <property type="entry name" value="HATPase_dom"/>
</dbReference>
<gene>
    <name evidence="9" type="ORF">GGG87_05630</name>
    <name evidence="10" type="ORF">GGH11_05665</name>
</gene>
<keyword evidence="3" id="KW-0808">Transferase</keyword>
<evidence type="ECO:0000256" key="4">
    <source>
        <dbReference type="ARBA" id="ARBA00022777"/>
    </source>
</evidence>
<evidence type="ECO:0000256" key="5">
    <source>
        <dbReference type="ARBA" id="ARBA00023012"/>
    </source>
</evidence>
<sequence>MRQLFDKLKTVHIAYYISLLYLGFPIYYILLGVYPSWLIFPTLGMATAYLGIIISKKVWLYQLFWHYVLLYIFCMTIFIHPLNGLFIFYISNLLVYHFKEEHYWNYYHVTFFLLMLLTALCFFVKYHGDYESLFAVLLVYGVCLGTMHIMKRALKQEELKMAVLEKNASINLLLAKNERNRIGQDLHDTLGHVFAMLSVKSELALTLMEHGAYEKAQKEIQDLRDIAKDSMQEVREIVQAVKVHSLEEELQILGNMLELAGIALTIEKEEIAIGREQEATLTMALRELGNNLIKHSQANHCRICLREKGYWIQVLVEDNGIGFEQVTGEELHSIRDRLIRYQGRMEIISSKQPTQIQLEIPKGEHDEHFSR</sequence>
<dbReference type="EMBL" id="WUBJ01000006">
    <property type="protein sequence ID" value="MWV56456.1"/>
    <property type="molecule type" value="Genomic_DNA"/>
</dbReference>
<reference evidence="9 11" key="2">
    <citation type="submission" date="2019-11" db="EMBL/GenBank/DDBJ databases">
        <title>Streptococcis sp. isolated from the respiratory tract of Marmot.</title>
        <authorList>
            <person name="Zhang G."/>
        </authorList>
    </citation>
    <scope>NUCLEOTIDE SEQUENCE [LARGE SCALE GENOMIC DNA]</scope>
    <source>
        <strain evidence="11">zg-86</strain>
        <strain evidence="9">Zg-86</strain>
    </source>
</reference>
<dbReference type="PANTHER" id="PTHR24421">
    <property type="entry name" value="NITRATE/NITRITE SENSOR PROTEIN NARX-RELATED"/>
    <property type="match status" value="1"/>
</dbReference>
<dbReference type="InterPro" id="IPR050482">
    <property type="entry name" value="Sensor_HK_TwoCompSys"/>
</dbReference>
<evidence type="ECO:0000256" key="2">
    <source>
        <dbReference type="ARBA" id="ARBA00012438"/>
    </source>
</evidence>
<dbReference type="Proteomes" id="UP000435423">
    <property type="component" value="Unassembled WGS sequence"/>
</dbReference>
<evidence type="ECO:0000259" key="8">
    <source>
        <dbReference type="Pfam" id="PF07730"/>
    </source>
</evidence>
<dbReference type="InterPro" id="IPR036890">
    <property type="entry name" value="HATPase_C_sf"/>
</dbReference>
<evidence type="ECO:0000313" key="9">
    <source>
        <dbReference type="EMBL" id="MTB64469.1"/>
    </source>
</evidence>
<dbReference type="Proteomes" id="UP000435060">
    <property type="component" value="Unassembled WGS sequence"/>
</dbReference>
<evidence type="ECO:0000313" key="11">
    <source>
        <dbReference type="Proteomes" id="UP000435060"/>
    </source>
</evidence>
<dbReference type="Gene3D" id="3.30.565.10">
    <property type="entry name" value="Histidine kinase-like ATPase, C-terminal domain"/>
    <property type="match status" value="1"/>
</dbReference>
<evidence type="ECO:0000256" key="3">
    <source>
        <dbReference type="ARBA" id="ARBA00022679"/>
    </source>
</evidence>
<feature type="transmembrane region" description="Helical" evidence="6">
    <location>
        <begin position="67"/>
        <end position="91"/>
    </location>
</feature>
<evidence type="ECO:0000259" key="7">
    <source>
        <dbReference type="Pfam" id="PF02518"/>
    </source>
</evidence>
<feature type="transmembrane region" description="Helical" evidence="6">
    <location>
        <begin position="133"/>
        <end position="150"/>
    </location>
</feature>
<organism evidence="10 12">
    <name type="scientific">Streptococcus zhangguiae</name>
    <dbReference type="NCBI Taxonomy" id="2664091"/>
    <lineage>
        <taxon>Bacteria</taxon>
        <taxon>Bacillati</taxon>
        <taxon>Bacillota</taxon>
        <taxon>Bacilli</taxon>
        <taxon>Lactobacillales</taxon>
        <taxon>Streptococcaceae</taxon>
        <taxon>Streptococcus</taxon>
    </lineage>
</organism>
<accession>A0A6I4R9J5</accession>
<dbReference type="GO" id="GO:0000155">
    <property type="term" value="F:phosphorelay sensor kinase activity"/>
    <property type="evidence" value="ECO:0007669"/>
    <property type="project" value="InterPro"/>
</dbReference>
<keyword evidence="6" id="KW-0472">Membrane</keyword>
<dbReference type="SUPFAM" id="SSF55874">
    <property type="entry name" value="ATPase domain of HSP90 chaperone/DNA topoisomerase II/histidine kinase"/>
    <property type="match status" value="1"/>
</dbReference>
<feature type="domain" description="Histidine kinase/HSP90-like ATPase" evidence="7">
    <location>
        <begin position="278"/>
        <end position="329"/>
    </location>
</feature>
<dbReference type="GO" id="GO:0016020">
    <property type="term" value="C:membrane"/>
    <property type="evidence" value="ECO:0007669"/>
    <property type="project" value="InterPro"/>
</dbReference>
<dbReference type="AlphaFoldDB" id="A0A6I4R9J5"/>
<dbReference type="EMBL" id="WLCG01000007">
    <property type="protein sequence ID" value="MTB64469.1"/>
    <property type="molecule type" value="Genomic_DNA"/>
</dbReference>
<proteinExistence type="predicted"/>
<evidence type="ECO:0000256" key="1">
    <source>
        <dbReference type="ARBA" id="ARBA00000085"/>
    </source>
</evidence>
<protein>
    <recommendedName>
        <fullName evidence="2">histidine kinase</fullName>
        <ecNumber evidence="2">2.7.13.3</ecNumber>
    </recommendedName>
</protein>